<accession>A0A7W5H2D3</accession>
<evidence type="ECO:0008006" key="3">
    <source>
        <dbReference type="Google" id="ProtNLM"/>
    </source>
</evidence>
<dbReference type="EMBL" id="JACHYB010000001">
    <property type="protein sequence ID" value="MBB3187296.1"/>
    <property type="molecule type" value="Genomic_DNA"/>
</dbReference>
<dbReference type="AlphaFoldDB" id="A0A7W5H2D3"/>
<dbReference type="RefSeq" id="WP_183413075.1">
    <property type="nucleotide sequence ID" value="NZ_JACHYB010000001.1"/>
</dbReference>
<proteinExistence type="predicted"/>
<sequence length="82" mass="9223">MEQAKIDLFIATMRDKFPSTAQAVLYSQLESLDDNKFLLLHSLNYKHPIILFVISICFGSSGIDRFMLGETGLVFGRLLIGL</sequence>
<evidence type="ECO:0000313" key="2">
    <source>
        <dbReference type="Proteomes" id="UP000544222"/>
    </source>
</evidence>
<comment type="caution">
    <text evidence="1">The sequence shown here is derived from an EMBL/GenBank/DDBJ whole genome shotgun (WGS) entry which is preliminary data.</text>
</comment>
<name>A0A7W5H2D3_9PORP</name>
<keyword evidence="2" id="KW-1185">Reference proteome</keyword>
<evidence type="ECO:0000313" key="1">
    <source>
        <dbReference type="EMBL" id="MBB3187296.1"/>
    </source>
</evidence>
<reference evidence="1 2" key="1">
    <citation type="submission" date="2020-08" db="EMBL/GenBank/DDBJ databases">
        <title>Genomic Encyclopedia of Type Strains, Phase IV (KMG-IV): sequencing the most valuable type-strain genomes for metagenomic binning, comparative biology and taxonomic classification.</title>
        <authorList>
            <person name="Goeker M."/>
        </authorList>
    </citation>
    <scope>NUCLEOTIDE SEQUENCE [LARGE SCALE GENOMIC DNA]</scope>
    <source>
        <strain evidence="1 2">DSM 27471</strain>
    </source>
</reference>
<gene>
    <name evidence="1" type="ORF">FHX64_001459</name>
</gene>
<dbReference type="Proteomes" id="UP000544222">
    <property type="component" value="Unassembled WGS sequence"/>
</dbReference>
<protein>
    <recommendedName>
        <fullName evidence="3">TM2 domain-containing protein</fullName>
    </recommendedName>
</protein>
<organism evidence="1 2">
    <name type="scientific">Microbacter margulisiae</name>
    <dbReference type="NCBI Taxonomy" id="1350067"/>
    <lineage>
        <taxon>Bacteria</taxon>
        <taxon>Pseudomonadati</taxon>
        <taxon>Bacteroidota</taxon>
        <taxon>Bacteroidia</taxon>
        <taxon>Bacteroidales</taxon>
        <taxon>Porphyromonadaceae</taxon>
        <taxon>Microbacter</taxon>
    </lineage>
</organism>